<dbReference type="InterPro" id="IPR016181">
    <property type="entry name" value="Acyl_CoA_acyltransferase"/>
</dbReference>
<dbReference type="InterPro" id="IPR000182">
    <property type="entry name" value="GNAT_dom"/>
</dbReference>
<sequence length="169" mass="19160">MSWTIREAALDDAAAVIQFIKDMIAYHDMSQKYKGICLEEFIQDCFGTNPWVNCIVAGIKEDKSDNEEKKLIGFCTYYYTFNSKLGRGIYMNDLFVIPSERGKGIGLCLMKSVIKISVRKGCSYMNWDITDANKSAINFYERLGAKIDGKTSFMSLCGDALYKLIDDNN</sequence>
<feature type="domain" description="N-acetyltransferase" evidence="4">
    <location>
        <begin position="3"/>
        <end position="168"/>
    </location>
</feature>
<keyword evidence="3" id="KW-0012">Acyltransferase</keyword>
<dbReference type="Pfam" id="PF00583">
    <property type="entry name" value="Acetyltransf_1"/>
    <property type="match status" value="1"/>
</dbReference>
<dbReference type="RefSeq" id="XP_020908162.1">
    <property type="nucleotide sequence ID" value="XM_021052503.2"/>
</dbReference>
<accession>A0A913XQN2</accession>
<dbReference type="OMA" id="LRWACAN"/>
<evidence type="ECO:0000256" key="2">
    <source>
        <dbReference type="ARBA" id="ARBA00022679"/>
    </source>
</evidence>
<dbReference type="Proteomes" id="UP000887567">
    <property type="component" value="Unplaced"/>
</dbReference>
<dbReference type="EnsemblMetazoa" id="XM_021052503.2">
    <property type="protein sequence ID" value="XP_020908162.1"/>
    <property type="gene ID" value="LOC110246188"/>
</dbReference>
<evidence type="ECO:0000313" key="6">
    <source>
        <dbReference type="Proteomes" id="UP000887567"/>
    </source>
</evidence>
<evidence type="ECO:0000256" key="1">
    <source>
        <dbReference type="ARBA" id="ARBA00008694"/>
    </source>
</evidence>
<dbReference type="PANTHER" id="PTHR10545:SF29">
    <property type="entry name" value="GH14572P-RELATED"/>
    <property type="match status" value="1"/>
</dbReference>
<dbReference type="GeneID" id="110246188"/>
<dbReference type="AlphaFoldDB" id="A0A913XQN2"/>
<evidence type="ECO:0000256" key="3">
    <source>
        <dbReference type="ARBA" id="ARBA00023315"/>
    </source>
</evidence>
<evidence type="ECO:0000259" key="4">
    <source>
        <dbReference type="PROSITE" id="PS51186"/>
    </source>
</evidence>
<reference evidence="5" key="1">
    <citation type="submission" date="2022-11" db="UniProtKB">
        <authorList>
            <consortium name="EnsemblMetazoa"/>
        </authorList>
    </citation>
    <scope>IDENTIFICATION</scope>
</reference>
<dbReference type="FunFam" id="3.40.630.30:FF:000064">
    <property type="entry name" value="GNAT family acetyltransferase"/>
    <property type="match status" value="1"/>
</dbReference>
<protein>
    <recommendedName>
        <fullName evidence="4">N-acetyltransferase domain-containing protein</fullName>
    </recommendedName>
</protein>
<dbReference type="OrthoDB" id="7305308at2759"/>
<proteinExistence type="inferred from homology"/>
<dbReference type="InterPro" id="IPR051016">
    <property type="entry name" value="Diverse_Substrate_AcTransf"/>
</dbReference>
<comment type="similarity">
    <text evidence="1">Belongs to the acetyltransferase family.</text>
</comment>
<dbReference type="KEGG" id="epa:110246188"/>
<keyword evidence="6" id="KW-1185">Reference proteome</keyword>
<dbReference type="SUPFAM" id="SSF55729">
    <property type="entry name" value="Acyl-CoA N-acyltransferases (Nat)"/>
    <property type="match status" value="1"/>
</dbReference>
<dbReference type="CDD" id="cd04301">
    <property type="entry name" value="NAT_SF"/>
    <property type="match status" value="1"/>
</dbReference>
<evidence type="ECO:0000313" key="5">
    <source>
        <dbReference type="EnsemblMetazoa" id="XP_020908162.1"/>
    </source>
</evidence>
<name>A0A913XQN2_EXADI</name>
<keyword evidence="2" id="KW-0808">Transferase</keyword>
<organism evidence="5 6">
    <name type="scientific">Exaiptasia diaphana</name>
    <name type="common">Tropical sea anemone</name>
    <name type="synonym">Aiptasia pulchella</name>
    <dbReference type="NCBI Taxonomy" id="2652724"/>
    <lineage>
        <taxon>Eukaryota</taxon>
        <taxon>Metazoa</taxon>
        <taxon>Cnidaria</taxon>
        <taxon>Anthozoa</taxon>
        <taxon>Hexacorallia</taxon>
        <taxon>Actiniaria</taxon>
        <taxon>Aiptasiidae</taxon>
        <taxon>Exaiptasia</taxon>
    </lineage>
</organism>
<dbReference type="PANTHER" id="PTHR10545">
    <property type="entry name" value="DIAMINE N-ACETYLTRANSFERASE"/>
    <property type="match status" value="1"/>
</dbReference>
<dbReference type="PROSITE" id="PS51186">
    <property type="entry name" value="GNAT"/>
    <property type="match status" value="1"/>
</dbReference>
<dbReference type="Gene3D" id="3.40.630.30">
    <property type="match status" value="1"/>
</dbReference>
<dbReference type="GO" id="GO:0008080">
    <property type="term" value="F:N-acetyltransferase activity"/>
    <property type="evidence" value="ECO:0007669"/>
    <property type="project" value="TreeGrafter"/>
</dbReference>